<dbReference type="OrthoDB" id="9836211at2"/>
<evidence type="ECO:0000313" key="3">
    <source>
        <dbReference type="Proteomes" id="UP000310639"/>
    </source>
</evidence>
<dbReference type="RefSeq" id="WP_138078844.1">
    <property type="nucleotide sequence ID" value="NZ_CP040004.1"/>
</dbReference>
<dbReference type="AlphaFoldDB" id="A0A4P9A2Y5"/>
<dbReference type="KEGG" id="nft:FBF37_01580"/>
<accession>A0A4P9A2Y5</accession>
<feature type="region of interest" description="Disordered" evidence="1">
    <location>
        <begin position="1"/>
        <end position="24"/>
    </location>
</feature>
<proteinExistence type="predicted"/>
<sequence>MENLTNSTHSDQEASRVIARPDQTLPIDTIDPKKTTFRINVKPFFSEKATEYSMRIGSVGDIQVLPQDDKNATSEETIVGVTLLAGDTGNHQPLLDRAGKKSSIFDMSEATGCTSASMSVTAEPGDTKYPNFSEVITGVEIPGVADENPVELAERKQAVESFMRAVGEVAARGLLGPFPELQEGFTLTVKPGETHRPEGEFHDTITVDSPDTAGKS</sequence>
<gene>
    <name evidence="2" type="ORF">FBF37_01580</name>
</gene>
<dbReference type="EMBL" id="CP040004">
    <property type="protein sequence ID" value="QCT42160.1"/>
    <property type="molecule type" value="Genomic_DNA"/>
</dbReference>
<evidence type="ECO:0000313" key="2">
    <source>
        <dbReference type="EMBL" id="QCT42160.1"/>
    </source>
</evidence>
<feature type="region of interest" description="Disordered" evidence="1">
    <location>
        <begin position="193"/>
        <end position="216"/>
    </location>
</feature>
<protein>
    <submittedName>
        <fullName evidence="2">Uncharacterized protein</fullName>
    </submittedName>
</protein>
<reference evidence="2 3" key="1">
    <citation type="submission" date="2019-04" db="EMBL/GenBank/DDBJ databases">
        <title>Saccharibacteria TM7 genomes.</title>
        <authorList>
            <person name="Bor B."/>
            <person name="He X."/>
            <person name="Chen T."/>
            <person name="Dewhirst F.E."/>
        </authorList>
    </citation>
    <scope>NUCLEOTIDE SEQUENCE [LARGE SCALE GENOMIC DNA]</scope>
    <source>
        <strain evidence="2 3">BB001</strain>
    </source>
</reference>
<feature type="compositionally biased region" description="Basic and acidic residues" evidence="1">
    <location>
        <begin position="193"/>
        <end position="205"/>
    </location>
</feature>
<keyword evidence="3" id="KW-1185">Reference proteome</keyword>
<evidence type="ECO:0000256" key="1">
    <source>
        <dbReference type="SAM" id="MobiDB-lite"/>
    </source>
</evidence>
<dbReference type="Proteomes" id="UP000310639">
    <property type="component" value="Chromosome"/>
</dbReference>
<organism evidence="2 3">
    <name type="scientific">Candidatus Nanosynbacter featherlites</name>
    <dbReference type="NCBI Taxonomy" id="2572088"/>
    <lineage>
        <taxon>Bacteria</taxon>
        <taxon>Candidatus Saccharimonadota</taxon>
        <taxon>Candidatus Saccharimonadia</taxon>
        <taxon>Candidatus Nanosynbacterales</taxon>
        <taxon>Candidatus Nanosynbacteraceae</taxon>
        <taxon>Candidatus Nanosynbacter</taxon>
    </lineage>
</organism>
<name>A0A4P9A2Y5_9BACT</name>